<dbReference type="PRINTS" id="PR00237">
    <property type="entry name" value="GPCRRHODOPSN"/>
</dbReference>
<evidence type="ECO:0000313" key="8">
    <source>
        <dbReference type="RefSeq" id="XP_055861280.1"/>
    </source>
</evidence>
<dbReference type="Gene3D" id="1.20.1070.10">
    <property type="entry name" value="Rhodopsin 7-helix transmembrane proteins"/>
    <property type="match status" value="1"/>
</dbReference>
<feature type="transmembrane region" description="Helical" evidence="5">
    <location>
        <begin position="63"/>
        <end position="84"/>
    </location>
</feature>
<keyword evidence="2 5" id="KW-0812">Transmembrane</keyword>
<dbReference type="GO" id="GO:0016020">
    <property type="term" value="C:membrane"/>
    <property type="evidence" value="ECO:0007669"/>
    <property type="project" value="UniProtKB-SubCell"/>
</dbReference>
<feature type="transmembrane region" description="Helical" evidence="5">
    <location>
        <begin position="285"/>
        <end position="309"/>
    </location>
</feature>
<dbReference type="GO" id="GO:0008528">
    <property type="term" value="F:G protein-coupled peptide receptor activity"/>
    <property type="evidence" value="ECO:0007669"/>
    <property type="project" value="InterPro"/>
</dbReference>
<dbReference type="OrthoDB" id="6195715at2759"/>
<evidence type="ECO:0000259" key="6">
    <source>
        <dbReference type="PROSITE" id="PS50262"/>
    </source>
</evidence>
<organism evidence="7 8">
    <name type="scientific">Biomphalaria glabrata</name>
    <name type="common">Bloodfluke planorb</name>
    <name type="synonym">Freshwater snail</name>
    <dbReference type="NCBI Taxonomy" id="6526"/>
    <lineage>
        <taxon>Eukaryota</taxon>
        <taxon>Metazoa</taxon>
        <taxon>Spiralia</taxon>
        <taxon>Lophotrochozoa</taxon>
        <taxon>Mollusca</taxon>
        <taxon>Gastropoda</taxon>
        <taxon>Heterobranchia</taxon>
        <taxon>Euthyneura</taxon>
        <taxon>Panpulmonata</taxon>
        <taxon>Hygrophila</taxon>
        <taxon>Lymnaeoidea</taxon>
        <taxon>Planorbidae</taxon>
        <taxon>Biomphalaria</taxon>
    </lineage>
</organism>
<dbReference type="GeneID" id="129921934"/>
<keyword evidence="4 5" id="KW-0472">Membrane</keyword>
<evidence type="ECO:0000256" key="3">
    <source>
        <dbReference type="ARBA" id="ARBA00022989"/>
    </source>
</evidence>
<dbReference type="Proteomes" id="UP001165740">
    <property type="component" value="Chromosome 12"/>
</dbReference>
<evidence type="ECO:0000256" key="2">
    <source>
        <dbReference type="ARBA" id="ARBA00022692"/>
    </source>
</evidence>
<name>A0A9W2YF58_BIOGL</name>
<evidence type="ECO:0000256" key="4">
    <source>
        <dbReference type="ARBA" id="ARBA00023136"/>
    </source>
</evidence>
<reference evidence="8" key="1">
    <citation type="submission" date="2025-08" db="UniProtKB">
        <authorList>
            <consortium name="RefSeq"/>
        </authorList>
    </citation>
    <scope>IDENTIFICATION</scope>
</reference>
<dbReference type="RefSeq" id="XP_055861280.1">
    <property type="nucleotide sequence ID" value="XM_056005305.1"/>
</dbReference>
<dbReference type="Pfam" id="PF10324">
    <property type="entry name" value="7TM_GPCR_Srw"/>
    <property type="match status" value="1"/>
</dbReference>
<dbReference type="InterPro" id="IPR017452">
    <property type="entry name" value="GPCR_Rhodpsn_7TM"/>
</dbReference>
<dbReference type="AlphaFoldDB" id="A0A9W2YF58"/>
<feature type="transmembrane region" description="Helical" evidence="5">
    <location>
        <begin position="96"/>
        <end position="122"/>
    </location>
</feature>
<feature type="domain" description="G-protein coupled receptors family 1 profile" evidence="6">
    <location>
        <begin position="39"/>
        <end position="308"/>
    </location>
</feature>
<keyword evidence="7" id="KW-1185">Reference proteome</keyword>
<dbReference type="OMA" id="MFISANK"/>
<feature type="transmembrane region" description="Helical" evidence="5">
    <location>
        <begin position="143"/>
        <end position="168"/>
    </location>
</feature>
<dbReference type="PANTHER" id="PTHR46641">
    <property type="entry name" value="FMRFAMIDE RECEPTOR-RELATED"/>
    <property type="match status" value="1"/>
</dbReference>
<dbReference type="InterPro" id="IPR019427">
    <property type="entry name" value="7TM_GPCR_serpentine_rcpt_Srw"/>
</dbReference>
<feature type="transmembrane region" description="Helical" evidence="5">
    <location>
        <begin position="24"/>
        <end position="51"/>
    </location>
</feature>
<evidence type="ECO:0000256" key="1">
    <source>
        <dbReference type="ARBA" id="ARBA00004370"/>
    </source>
</evidence>
<dbReference type="PROSITE" id="PS50262">
    <property type="entry name" value="G_PROTEIN_RECEP_F1_2"/>
    <property type="match status" value="1"/>
</dbReference>
<proteinExistence type="predicted"/>
<sequence length="346" mass="38678">MSECLSSNQCESLLLPLEDGHMTIVFANAVVSAFIGVFGFLLNLINIAVFVTMGFTEFTNVSLLSLSVADAGALLFLCGSVFLFGPLTSQLNSIDFVAYLAVSTPHVYFLEISGICTVLLALERLICIAVPHRVKSLMTPKRAATVNLLILMFISANKLLVYVGYLVIENNKNNETETVFGQISLFQTFDNVSTWIDTVAQLTTFPAIVCVTGATIRVFNKAVKWRRLVSPLGKGRVISNKERKLSQMVLLISTLYIVCLMPDFCATLVMLTFDEFNMRGAYRYILMSLFSVLYNVDAINSTVPFFIYFHMSTKFRKTLKSLFLWTKKETESEDSMKNRTFKTSGT</sequence>
<feature type="transmembrane region" description="Helical" evidence="5">
    <location>
        <begin position="249"/>
        <end position="273"/>
    </location>
</feature>
<evidence type="ECO:0000256" key="5">
    <source>
        <dbReference type="SAM" id="Phobius"/>
    </source>
</evidence>
<comment type="subcellular location">
    <subcellularLocation>
        <location evidence="1">Membrane</location>
    </subcellularLocation>
</comment>
<evidence type="ECO:0000313" key="7">
    <source>
        <dbReference type="Proteomes" id="UP001165740"/>
    </source>
</evidence>
<protein>
    <submittedName>
        <fullName evidence="8">Uncharacterized protein LOC129921934</fullName>
    </submittedName>
</protein>
<feature type="transmembrane region" description="Helical" evidence="5">
    <location>
        <begin position="199"/>
        <end position="219"/>
    </location>
</feature>
<gene>
    <name evidence="8" type="primary">LOC129921934</name>
</gene>
<dbReference type="InterPro" id="IPR052954">
    <property type="entry name" value="GPCR-Ligand_Int"/>
</dbReference>
<accession>A0A9W2YF58</accession>
<dbReference type="PANTHER" id="PTHR46641:SF2">
    <property type="entry name" value="FMRFAMIDE RECEPTOR"/>
    <property type="match status" value="1"/>
</dbReference>
<dbReference type="InterPro" id="IPR000276">
    <property type="entry name" value="GPCR_Rhodpsn"/>
</dbReference>
<keyword evidence="3 5" id="KW-1133">Transmembrane helix</keyword>
<dbReference type="SUPFAM" id="SSF81321">
    <property type="entry name" value="Family A G protein-coupled receptor-like"/>
    <property type="match status" value="1"/>
</dbReference>